<evidence type="ECO:0000313" key="3">
    <source>
        <dbReference type="Proteomes" id="UP000294555"/>
    </source>
</evidence>
<dbReference type="Proteomes" id="UP000294555">
    <property type="component" value="Unassembled WGS sequence"/>
</dbReference>
<dbReference type="GO" id="GO:0016853">
    <property type="term" value="F:isomerase activity"/>
    <property type="evidence" value="ECO:0007669"/>
    <property type="project" value="UniProtKB-KW"/>
</dbReference>
<gene>
    <name evidence="2" type="ORF">EZJ58_1618</name>
</gene>
<reference evidence="2 3" key="1">
    <citation type="submission" date="2019-02" db="EMBL/GenBank/DDBJ databases">
        <title>Investigation of anaerobic lignin degradation for improved lignocellulosic biofuels.</title>
        <authorList>
            <person name="Deangelis K."/>
        </authorList>
    </citation>
    <scope>NUCLEOTIDE SEQUENCE [LARGE SCALE GENOMIC DNA]</scope>
    <source>
        <strain evidence="2 3">159R</strain>
    </source>
</reference>
<keyword evidence="2" id="KW-0413">Isomerase</keyword>
<dbReference type="InterPro" id="IPR001347">
    <property type="entry name" value="SIS_dom"/>
</dbReference>
<dbReference type="GO" id="GO:1901135">
    <property type="term" value="P:carbohydrate derivative metabolic process"/>
    <property type="evidence" value="ECO:0007669"/>
    <property type="project" value="InterPro"/>
</dbReference>
<keyword evidence="3" id="KW-1185">Reference proteome</keyword>
<dbReference type="SUPFAM" id="SSF53697">
    <property type="entry name" value="SIS domain"/>
    <property type="match status" value="1"/>
</dbReference>
<dbReference type="InterPro" id="IPR050986">
    <property type="entry name" value="GutQ/KpsF_isomerases"/>
</dbReference>
<protein>
    <submittedName>
        <fullName evidence="2">Arabinose-5-phosphate isomerase</fullName>
    </submittedName>
</protein>
<proteinExistence type="predicted"/>
<dbReference type="Pfam" id="PF01380">
    <property type="entry name" value="SIS"/>
    <property type="match status" value="1"/>
</dbReference>
<dbReference type="Gene3D" id="3.40.50.10490">
    <property type="entry name" value="Glucose-6-phosphate isomerase like protein, domain 1"/>
    <property type="match status" value="1"/>
</dbReference>
<accession>A0A4R1N8K7</accession>
<feature type="domain" description="SIS" evidence="1">
    <location>
        <begin position="39"/>
        <end position="174"/>
    </location>
</feature>
<comment type="caution">
    <text evidence="2">The sequence shown here is derived from an EMBL/GenBank/DDBJ whole genome shotgun (WGS) entry which is preliminary data.</text>
</comment>
<dbReference type="InterPro" id="IPR046348">
    <property type="entry name" value="SIS_dom_sf"/>
</dbReference>
<dbReference type="GO" id="GO:0097367">
    <property type="term" value="F:carbohydrate derivative binding"/>
    <property type="evidence" value="ECO:0007669"/>
    <property type="project" value="InterPro"/>
</dbReference>
<organism evidence="2 3">
    <name type="scientific">Sodalis ligni</name>
    <dbReference type="NCBI Taxonomy" id="2697027"/>
    <lineage>
        <taxon>Bacteria</taxon>
        <taxon>Pseudomonadati</taxon>
        <taxon>Pseudomonadota</taxon>
        <taxon>Gammaproteobacteria</taxon>
        <taxon>Enterobacterales</taxon>
        <taxon>Bruguierivoracaceae</taxon>
        <taxon>Sodalis</taxon>
    </lineage>
</organism>
<name>A0A4R1N8K7_9GAMM</name>
<evidence type="ECO:0000259" key="1">
    <source>
        <dbReference type="PROSITE" id="PS51464"/>
    </source>
</evidence>
<evidence type="ECO:0000313" key="2">
    <source>
        <dbReference type="EMBL" id="TCL03543.1"/>
    </source>
</evidence>
<sequence length="213" mass="22403">MSNRDFFDAAGVAAQVTESDIQAVAAIKRLFDQPVFDRVTVLLAACNGKVLVTGSGTSGSVARRAAHLLSVSGTPAFFLSPGDGLHGGLGALTAEDIILAFSKGGNSEELNDFCRRGQTLASHLVVITANPDSPLSQMADMTLSIPLAEDCDLGGVIATGCTLAFSALTDVLVEISRRLRGYEWESFFFTHPAGAVGKDAADSLKRLQKSEQR</sequence>
<dbReference type="PANTHER" id="PTHR42745:SF1">
    <property type="entry name" value="ARABINOSE 5-PHOSPHATE ISOMERASE KDSD"/>
    <property type="match status" value="1"/>
</dbReference>
<dbReference type="AlphaFoldDB" id="A0A4R1N8K7"/>
<dbReference type="RefSeq" id="WP_132922401.1">
    <property type="nucleotide sequence ID" value="NZ_SJOI01000001.1"/>
</dbReference>
<dbReference type="PROSITE" id="PS51464">
    <property type="entry name" value="SIS"/>
    <property type="match status" value="1"/>
</dbReference>
<dbReference type="EMBL" id="SJOI01000001">
    <property type="protein sequence ID" value="TCL03543.1"/>
    <property type="molecule type" value="Genomic_DNA"/>
</dbReference>
<dbReference type="OrthoDB" id="9762536at2"/>
<dbReference type="PANTHER" id="PTHR42745">
    <property type="match status" value="1"/>
</dbReference>